<sequence>MRVSALVAYTAYTEDYRRADDYRGNTKDLVLLPGAGSGKK</sequence>
<organism evidence="1">
    <name type="scientific">marine sediment metagenome</name>
    <dbReference type="NCBI Taxonomy" id="412755"/>
    <lineage>
        <taxon>unclassified sequences</taxon>
        <taxon>metagenomes</taxon>
        <taxon>ecological metagenomes</taxon>
    </lineage>
</organism>
<dbReference type="AlphaFoldDB" id="X0Z1F1"/>
<reference evidence="1" key="1">
    <citation type="journal article" date="2014" name="Front. Microbiol.">
        <title>High frequency of phylogenetically diverse reductive dehalogenase-homologous genes in deep subseafloor sedimentary metagenomes.</title>
        <authorList>
            <person name="Kawai M."/>
            <person name="Futagami T."/>
            <person name="Toyoda A."/>
            <person name="Takaki Y."/>
            <person name="Nishi S."/>
            <person name="Hori S."/>
            <person name="Arai W."/>
            <person name="Tsubouchi T."/>
            <person name="Morono Y."/>
            <person name="Uchiyama I."/>
            <person name="Ito T."/>
            <person name="Fujiyama A."/>
            <person name="Inagaki F."/>
            <person name="Takami H."/>
        </authorList>
    </citation>
    <scope>NUCLEOTIDE SEQUENCE</scope>
    <source>
        <strain evidence="1">Expedition CK06-06</strain>
    </source>
</reference>
<dbReference type="EMBL" id="BART01006403">
    <property type="protein sequence ID" value="GAG62935.1"/>
    <property type="molecule type" value="Genomic_DNA"/>
</dbReference>
<protein>
    <submittedName>
        <fullName evidence="1">Uncharacterized protein</fullName>
    </submittedName>
</protein>
<proteinExistence type="predicted"/>
<gene>
    <name evidence="1" type="ORF">S01H4_14608</name>
</gene>
<name>X0Z1F1_9ZZZZ</name>
<comment type="caution">
    <text evidence="1">The sequence shown here is derived from an EMBL/GenBank/DDBJ whole genome shotgun (WGS) entry which is preliminary data.</text>
</comment>
<accession>X0Z1F1</accession>
<evidence type="ECO:0000313" key="1">
    <source>
        <dbReference type="EMBL" id="GAG62935.1"/>
    </source>
</evidence>